<dbReference type="Proteomes" id="UP000046395">
    <property type="component" value="Unassembled WGS sequence"/>
</dbReference>
<comment type="similarity">
    <text evidence="1">Belongs to the class I-like SAM-binding methyltransferase superfamily. NNMT/PNMT/TEMT family.</text>
</comment>
<dbReference type="GO" id="GO:0008170">
    <property type="term" value="F:N-methyltransferase activity"/>
    <property type="evidence" value="ECO:0007669"/>
    <property type="project" value="TreeGrafter"/>
</dbReference>
<keyword evidence="4" id="KW-0949">S-adenosyl-L-methionine</keyword>
<dbReference type="SUPFAM" id="SSF53335">
    <property type="entry name" value="S-adenosyl-L-methionine-dependent methyltransferases"/>
    <property type="match status" value="1"/>
</dbReference>
<dbReference type="InterPro" id="IPR053384">
    <property type="entry name" value="SAM-dep_methyltransferase"/>
</dbReference>
<dbReference type="PANTHER" id="PTHR10867:SF38">
    <property type="entry name" value="NICOTINAMIDE N-METHYLTRANSFERASE"/>
    <property type="match status" value="1"/>
</dbReference>
<evidence type="ECO:0000256" key="3">
    <source>
        <dbReference type="ARBA" id="ARBA00022679"/>
    </source>
</evidence>
<dbReference type="WBParaSite" id="TMUE_2000006829.1">
    <property type="protein sequence ID" value="TMUE_2000006829.1"/>
    <property type="gene ID" value="WBGene00286289"/>
</dbReference>
<keyword evidence="2" id="KW-0489">Methyltransferase</keyword>
<dbReference type="GO" id="GO:0032259">
    <property type="term" value="P:methylation"/>
    <property type="evidence" value="ECO:0007669"/>
    <property type="project" value="UniProtKB-KW"/>
</dbReference>
<dbReference type="GO" id="GO:0005829">
    <property type="term" value="C:cytosol"/>
    <property type="evidence" value="ECO:0007669"/>
    <property type="project" value="TreeGrafter"/>
</dbReference>
<name>A0A5S6QI13_TRIMR</name>
<evidence type="ECO:0000256" key="4">
    <source>
        <dbReference type="ARBA" id="ARBA00022691"/>
    </source>
</evidence>
<keyword evidence="3" id="KW-0808">Transferase</keyword>
<proteinExistence type="inferred from homology"/>
<evidence type="ECO:0000256" key="2">
    <source>
        <dbReference type="ARBA" id="ARBA00022603"/>
    </source>
</evidence>
<sequence length="279" mass="31509">MTGTQKLQDEEKRSHENTSTDEMPEGSSARKDEKMVLAPRDQLTHFDPLTYLKEYYGNNDMSHGLKTIISFLPNFAARLPHCSTFLDVGSGPTVYMAMGLRNKVDSIYLSDYAEQNREQLLLWCRGQAGFNWTPIAEAIATLEGNGCDWRSVETVARSKVKAIVKCDVLAKPCLPAPYSGKRFDIVSSVFCLEYATTDLQVFRNGLNNVVSMVRSGGWLILGGAYQEHAYDLGKCRFLCLYLKEEELMESLRQAGIDIYSPKFFYYTFEDAYVILASKS</sequence>
<evidence type="ECO:0000256" key="5">
    <source>
        <dbReference type="SAM" id="MobiDB-lite"/>
    </source>
</evidence>
<evidence type="ECO:0000313" key="7">
    <source>
        <dbReference type="WBParaSite" id="TMUE_2000006829.1"/>
    </source>
</evidence>
<dbReference type="AlphaFoldDB" id="A0A5S6QI13"/>
<evidence type="ECO:0000313" key="6">
    <source>
        <dbReference type="Proteomes" id="UP000046395"/>
    </source>
</evidence>
<dbReference type="InterPro" id="IPR029063">
    <property type="entry name" value="SAM-dependent_MTases_sf"/>
</dbReference>
<protein>
    <submittedName>
        <fullName evidence="7">Methyltransferase type 11 domain-containing protein</fullName>
    </submittedName>
</protein>
<organism evidence="6 7">
    <name type="scientific">Trichuris muris</name>
    <name type="common">Mouse whipworm</name>
    <dbReference type="NCBI Taxonomy" id="70415"/>
    <lineage>
        <taxon>Eukaryota</taxon>
        <taxon>Metazoa</taxon>
        <taxon>Ecdysozoa</taxon>
        <taxon>Nematoda</taxon>
        <taxon>Enoplea</taxon>
        <taxon>Dorylaimia</taxon>
        <taxon>Trichinellida</taxon>
        <taxon>Trichuridae</taxon>
        <taxon>Trichuris</taxon>
    </lineage>
</organism>
<dbReference type="Gene3D" id="3.40.50.150">
    <property type="entry name" value="Vaccinia Virus protein VP39"/>
    <property type="match status" value="1"/>
</dbReference>
<dbReference type="PROSITE" id="PS51681">
    <property type="entry name" value="SAM_MT_NNMT_PNMT_TEMT"/>
    <property type="match status" value="1"/>
</dbReference>
<dbReference type="NCBIfam" id="NF041360">
    <property type="entry name" value="GntF_guanitoxin"/>
    <property type="match status" value="1"/>
</dbReference>
<feature type="region of interest" description="Disordered" evidence="5">
    <location>
        <begin position="1"/>
        <end position="33"/>
    </location>
</feature>
<dbReference type="STRING" id="70415.A0A5S6QI13"/>
<keyword evidence="6" id="KW-1185">Reference proteome</keyword>
<dbReference type="InterPro" id="IPR000940">
    <property type="entry name" value="NNMT_TEMT_trans"/>
</dbReference>
<dbReference type="Pfam" id="PF01234">
    <property type="entry name" value="NNMT_PNMT_TEMT"/>
    <property type="match status" value="1"/>
</dbReference>
<reference evidence="7" key="1">
    <citation type="submission" date="2019-12" db="UniProtKB">
        <authorList>
            <consortium name="WormBaseParasite"/>
        </authorList>
    </citation>
    <scope>IDENTIFICATION</scope>
</reference>
<accession>A0A5S6QI13</accession>
<dbReference type="PANTHER" id="PTHR10867">
    <property type="entry name" value="NNMT/PNMT/TEMT FAMILY MEMBER"/>
    <property type="match status" value="1"/>
</dbReference>
<evidence type="ECO:0000256" key="1">
    <source>
        <dbReference type="ARBA" id="ARBA00007996"/>
    </source>
</evidence>
<feature type="compositionally biased region" description="Basic and acidic residues" evidence="5">
    <location>
        <begin position="7"/>
        <end position="18"/>
    </location>
</feature>